<evidence type="ECO:0000256" key="6">
    <source>
        <dbReference type="ARBA" id="ARBA00023136"/>
    </source>
</evidence>
<comment type="similarity">
    <text evidence="10">Belongs to the G-protein coupled receptor 1 family. Vasopressin/oxytocin receptor subfamily.</text>
</comment>
<dbReference type="PANTHER" id="PTHR24241:SF161">
    <property type="entry name" value="G-PROTEIN COUPLED RECEPTORS FAMILY 1 PROFILE DOMAIN-CONTAINING PROTEIN"/>
    <property type="match status" value="1"/>
</dbReference>
<evidence type="ECO:0000256" key="1">
    <source>
        <dbReference type="ARBA" id="ARBA00004651"/>
    </source>
</evidence>
<dbReference type="AlphaFoldDB" id="A0A1D1UH76"/>
<keyword evidence="8 10" id="KW-0325">Glycoprotein</keyword>
<evidence type="ECO:0000256" key="3">
    <source>
        <dbReference type="ARBA" id="ARBA00022692"/>
    </source>
</evidence>
<dbReference type="EMBL" id="BDGG01000001">
    <property type="protein sequence ID" value="GAU87880.1"/>
    <property type="molecule type" value="Genomic_DNA"/>
</dbReference>
<keyword evidence="5 10" id="KW-0297">G-protein coupled receptor</keyword>
<dbReference type="Proteomes" id="UP000186922">
    <property type="component" value="Unassembled WGS sequence"/>
</dbReference>
<dbReference type="GO" id="GO:0005000">
    <property type="term" value="F:vasopressin receptor activity"/>
    <property type="evidence" value="ECO:0007669"/>
    <property type="project" value="InterPro"/>
</dbReference>
<dbReference type="Gene3D" id="1.20.1070.10">
    <property type="entry name" value="Rhodopsin 7-helix transmembrane proteins"/>
    <property type="match status" value="1"/>
</dbReference>
<dbReference type="GO" id="GO:0005886">
    <property type="term" value="C:plasma membrane"/>
    <property type="evidence" value="ECO:0007669"/>
    <property type="project" value="UniProtKB-SubCell"/>
</dbReference>
<dbReference type="PANTHER" id="PTHR24241">
    <property type="entry name" value="NEUROPEPTIDE RECEPTOR-RELATED G-PROTEIN COUPLED RECEPTOR"/>
    <property type="match status" value="1"/>
</dbReference>
<proteinExistence type="inferred from homology"/>
<dbReference type="InterPro" id="IPR017452">
    <property type="entry name" value="GPCR_Rhodpsn_7TM"/>
</dbReference>
<evidence type="ECO:0000256" key="11">
    <source>
        <dbReference type="SAM" id="MobiDB-lite"/>
    </source>
</evidence>
<evidence type="ECO:0000313" key="13">
    <source>
        <dbReference type="EMBL" id="GAU87880.1"/>
    </source>
</evidence>
<evidence type="ECO:0000313" key="14">
    <source>
        <dbReference type="Proteomes" id="UP000186922"/>
    </source>
</evidence>
<dbReference type="GO" id="GO:0032870">
    <property type="term" value="P:cellular response to hormone stimulus"/>
    <property type="evidence" value="ECO:0007669"/>
    <property type="project" value="TreeGrafter"/>
</dbReference>
<evidence type="ECO:0000256" key="7">
    <source>
        <dbReference type="ARBA" id="ARBA00023170"/>
    </source>
</evidence>
<organism evidence="13 14">
    <name type="scientific">Ramazzottius varieornatus</name>
    <name type="common">Water bear</name>
    <name type="synonym">Tardigrade</name>
    <dbReference type="NCBI Taxonomy" id="947166"/>
    <lineage>
        <taxon>Eukaryota</taxon>
        <taxon>Metazoa</taxon>
        <taxon>Ecdysozoa</taxon>
        <taxon>Tardigrada</taxon>
        <taxon>Eutardigrada</taxon>
        <taxon>Parachela</taxon>
        <taxon>Hypsibioidea</taxon>
        <taxon>Ramazzottiidae</taxon>
        <taxon>Ramazzottius</taxon>
    </lineage>
</organism>
<evidence type="ECO:0000256" key="10">
    <source>
        <dbReference type="RuleBase" id="RU046427"/>
    </source>
</evidence>
<keyword evidence="2" id="KW-1003">Cell membrane</keyword>
<protein>
    <recommendedName>
        <fullName evidence="12">G-protein coupled receptors family 1 profile domain-containing protein</fullName>
    </recommendedName>
</protein>
<evidence type="ECO:0000259" key="12">
    <source>
        <dbReference type="PROSITE" id="PS50262"/>
    </source>
</evidence>
<evidence type="ECO:0000256" key="8">
    <source>
        <dbReference type="ARBA" id="ARBA00023180"/>
    </source>
</evidence>
<accession>A0A1D1UH76</accession>
<dbReference type="Pfam" id="PF00001">
    <property type="entry name" value="7tm_1"/>
    <property type="match status" value="1"/>
</dbReference>
<keyword evidence="14" id="KW-1185">Reference proteome</keyword>
<evidence type="ECO:0000256" key="4">
    <source>
        <dbReference type="ARBA" id="ARBA00022989"/>
    </source>
</evidence>
<feature type="region of interest" description="Disordered" evidence="11">
    <location>
        <begin position="89"/>
        <end position="115"/>
    </location>
</feature>
<evidence type="ECO:0000256" key="2">
    <source>
        <dbReference type="ARBA" id="ARBA00022475"/>
    </source>
</evidence>
<keyword evidence="3 10" id="KW-0812">Transmembrane</keyword>
<dbReference type="STRING" id="947166.A0A1D1UH76"/>
<dbReference type="InterPro" id="IPR001817">
    <property type="entry name" value="Vasoprsn_rcpt"/>
</dbReference>
<dbReference type="PRINTS" id="PR00896">
    <property type="entry name" value="VASOPRESSINR"/>
</dbReference>
<reference evidence="13 14" key="1">
    <citation type="journal article" date="2016" name="Nat. Commun.">
        <title>Extremotolerant tardigrade genome and improved radiotolerance of human cultured cells by tardigrade-unique protein.</title>
        <authorList>
            <person name="Hashimoto T."/>
            <person name="Horikawa D.D."/>
            <person name="Saito Y."/>
            <person name="Kuwahara H."/>
            <person name="Kozuka-Hata H."/>
            <person name="Shin-I T."/>
            <person name="Minakuchi Y."/>
            <person name="Ohishi K."/>
            <person name="Motoyama A."/>
            <person name="Aizu T."/>
            <person name="Enomoto A."/>
            <person name="Kondo K."/>
            <person name="Tanaka S."/>
            <person name="Hara Y."/>
            <person name="Koshikawa S."/>
            <person name="Sagara H."/>
            <person name="Miura T."/>
            <person name="Yokobori S."/>
            <person name="Miyagawa K."/>
            <person name="Suzuki Y."/>
            <person name="Kubo T."/>
            <person name="Oyama M."/>
            <person name="Kohara Y."/>
            <person name="Fujiyama A."/>
            <person name="Arakawa K."/>
            <person name="Katayama T."/>
            <person name="Toyoda A."/>
            <person name="Kunieda T."/>
        </authorList>
    </citation>
    <scope>NUCLEOTIDE SEQUENCE [LARGE SCALE GENOMIC DNA]</scope>
    <source>
        <strain evidence="13 14">YOKOZUNA-1</strain>
    </source>
</reference>
<dbReference type="PRINTS" id="PR00237">
    <property type="entry name" value="GPCRRHODOPSN"/>
</dbReference>
<comment type="caution">
    <text evidence="10">Lacks conserved residue(s) required for the propagation of feature annotation.</text>
</comment>
<keyword evidence="4 10" id="KW-1133">Transmembrane helix</keyword>
<keyword evidence="9 10" id="KW-0807">Transducer</keyword>
<keyword evidence="6 10" id="KW-0472">Membrane</keyword>
<name>A0A1D1UH76_RAMVA</name>
<evidence type="ECO:0000256" key="5">
    <source>
        <dbReference type="ARBA" id="ARBA00023040"/>
    </source>
</evidence>
<evidence type="ECO:0000256" key="9">
    <source>
        <dbReference type="ARBA" id="ARBA00023224"/>
    </source>
</evidence>
<dbReference type="OrthoDB" id="6435638at2759"/>
<gene>
    <name evidence="13" type="primary">RvY_00668-1</name>
    <name evidence="13" type="synonym">RvY_00668.1</name>
    <name evidence="13" type="ORF">RvY_00668</name>
</gene>
<comment type="subcellular location">
    <subcellularLocation>
        <location evidence="1 10">Cell membrane</location>
        <topology evidence="1 10">Multi-pass membrane protein</topology>
    </subcellularLocation>
</comment>
<feature type="transmembrane region" description="Helical" evidence="10">
    <location>
        <begin position="48"/>
        <end position="71"/>
    </location>
</feature>
<feature type="transmembrane region" description="Helical" evidence="10">
    <location>
        <begin position="166"/>
        <end position="187"/>
    </location>
</feature>
<keyword evidence="7 10" id="KW-0675">Receptor</keyword>
<dbReference type="GO" id="GO:0042277">
    <property type="term" value="F:peptide binding"/>
    <property type="evidence" value="ECO:0007669"/>
    <property type="project" value="TreeGrafter"/>
</dbReference>
<dbReference type="InterPro" id="IPR000276">
    <property type="entry name" value="GPCR_Rhodpsn"/>
</dbReference>
<feature type="domain" description="G-protein coupled receptors family 1 profile" evidence="12">
    <location>
        <begin position="1"/>
        <end position="184"/>
    </location>
</feature>
<dbReference type="SUPFAM" id="SSF81321">
    <property type="entry name" value="Family A G protein-coupled receptor-like"/>
    <property type="match status" value="1"/>
</dbReference>
<comment type="caution">
    <text evidence="13">The sequence shown here is derived from an EMBL/GenBank/DDBJ whole genome shotgun (WGS) entry which is preliminary data.</text>
</comment>
<dbReference type="PROSITE" id="PS50262">
    <property type="entry name" value="G_PROTEIN_RECEP_F1_2"/>
    <property type="match status" value="1"/>
</dbReference>
<feature type="transmembrane region" description="Helical" evidence="10">
    <location>
        <begin position="130"/>
        <end position="154"/>
    </location>
</feature>
<sequence length="262" mass="29783">MMIIYAWILSSFCSLPQVFVFSQMEVVEGSGIRDCWASFHGTWGSKLYVSWFALSIYIVPLLILSVTYGQVSWTIWQTMRQKQSGSLRMKKRPFGSSNGSGHKLLPDSRTHSTQRRGLSFTRAKLRTVKLTLVVIVAYVICWSPFFVALLWTTFFPETAYVSEPAFVILLLLANLNSCSNPWIYLFFSLSRYFRCVEWCWSRFESEEQKRLRAITAQTMMPSSSASILYVHKPLPLAATVVLNGHGGYVCKLLPRVATSAAL</sequence>